<dbReference type="AlphaFoldDB" id="A0A1T4RJP1"/>
<gene>
    <name evidence="2" type="ORF">SAMN02745126_03869</name>
</gene>
<organism evidence="2 3">
    <name type="scientific">Enhydrobacter aerosaccus</name>
    <dbReference type="NCBI Taxonomy" id="225324"/>
    <lineage>
        <taxon>Bacteria</taxon>
        <taxon>Pseudomonadati</taxon>
        <taxon>Pseudomonadota</taxon>
        <taxon>Alphaproteobacteria</taxon>
        <taxon>Hyphomicrobiales</taxon>
        <taxon>Enhydrobacter</taxon>
    </lineage>
</organism>
<dbReference type="InterPro" id="IPR029063">
    <property type="entry name" value="SAM-dependent_MTases_sf"/>
</dbReference>
<proteinExistence type="predicted"/>
<feature type="domain" description="Ribosomal RNA methyltransferase FtsJ" evidence="1">
    <location>
        <begin position="149"/>
        <end position="237"/>
    </location>
</feature>
<dbReference type="PANTHER" id="PTHR37524:SF2">
    <property type="entry name" value="RIBOSOMAL RNA METHYLTRANSFERASE FTSJ DOMAIN-CONTAINING PROTEIN"/>
    <property type="match status" value="1"/>
</dbReference>
<dbReference type="PANTHER" id="PTHR37524">
    <property type="entry name" value="RIBOSOMAL RNA LARGE SUBUNIT METHYLTRANSFERASE M"/>
    <property type="match status" value="1"/>
</dbReference>
<dbReference type="InterPro" id="IPR002877">
    <property type="entry name" value="RNA_MeTrfase_FtsJ_dom"/>
</dbReference>
<keyword evidence="2" id="KW-0489">Methyltransferase</keyword>
<dbReference type="Proteomes" id="UP000190092">
    <property type="component" value="Unassembled WGS sequence"/>
</dbReference>
<keyword evidence="3" id="KW-1185">Reference proteome</keyword>
<dbReference type="GO" id="GO:0032259">
    <property type="term" value="P:methylation"/>
    <property type="evidence" value="ECO:0007669"/>
    <property type="project" value="UniProtKB-KW"/>
</dbReference>
<dbReference type="SUPFAM" id="SSF53335">
    <property type="entry name" value="S-adenosyl-L-methionine-dependent methyltransferases"/>
    <property type="match status" value="1"/>
</dbReference>
<dbReference type="OrthoDB" id="154490at2"/>
<evidence type="ECO:0000313" key="3">
    <source>
        <dbReference type="Proteomes" id="UP000190092"/>
    </source>
</evidence>
<keyword evidence="2" id="KW-0808">Transferase</keyword>
<dbReference type="Pfam" id="PF01728">
    <property type="entry name" value="FtsJ"/>
    <property type="match status" value="1"/>
</dbReference>
<evidence type="ECO:0000259" key="1">
    <source>
        <dbReference type="Pfam" id="PF01728"/>
    </source>
</evidence>
<evidence type="ECO:0000313" key="2">
    <source>
        <dbReference type="EMBL" id="SKA16230.1"/>
    </source>
</evidence>
<sequence>MTSAYLAAEGFEAQLQEELRRAGRTVRARHGRLFICDQPAMSAAWAANTWFDCRELPVPSIGEAAKALRAIQRNWAMHAPLHYRRAALIQERLPHVSAKPIVFPAPAPTAPLGSWTLLAPDRMLAAARCSSPFPNGEVTFVEDKAGPPSRAYLKLWEALVRLRRWPQPGERCIDLGASPGGWTYVLGKLGTEVIAIDKAPLDPKVMAMPGVQWRGESAFALEPHSIGPVDWLFSDVICYPARLLRLVERWRASGLVRNFVCTIKFQGETDHDTAAAFAALPGARVMHLHHNKHELTFMLEGDGAGKP</sequence>
<protein>
    <submittedName>
        <fullName evidence="2">23S rRNA (Cytidine2498-2'-O)-methyltransferase</fullName>
    </submittedName>
</protein>
<dbReference type="Gene3D" id="3.40.50.150">
    <property type="entry name" value="Vaccinia Virus protein VP39"/>
    <property type="match status" value="1"/>
</dbReference>
<dbReference type="GO" id="GO:0008168">
    <property type="term" value="F:methyltransferase activity"/>
    <property type="evidence" value="ECO:0007669"/>
    <property type="project" value="UniProtKB-KW"/>
</dbReference>
<dbReference type="STRING" id="225324.SAMN02745126_03869"/>
<dbReference type="RefSeq" id="WP_085935552.1">
    <property type="nucleotide sequence ID" value="NZ_FUWJ01000005.1"/>
</dbReference>
<accession>A0A1T4RJP1</accession>
<reference evidence="3" key="1">
    <citation type="submission" date="2017-02" db="EMBL/GenBank/DDBJ databases">
        <authorList>
            <person name="Varghese N."/>
            <person name="Submissions S."/>
        </authorList>
    </citation>
    <scope>NUCLEOTIDE SEQUENCE [LARGE SCALE GENOMIC DNA]</scope>
    <source>
        <strain evidence="3">ATCC 27094</strain>
    </source>
</reference>
<name>A0A1T4RJP1_9HYPH</name>
<dbReference type="EMBL" id="FUWJ01000005">
    <property type="protein sequence ID" value="SKA16230.1"/>
    <property type="molecule type" value="Genomic_DNA"/>
</dbReference>